<proteinExistence type="predicted"/>
<protein>
    <submittedName>
        <fullName evidence="1">Uncharacterized protein</fullName>
    </submittedName>
</protein>
<keyword evidence="2" id="KW-1185">Reference proteome</keyword>
<sequence length="1616" mass="182453">MHVHIPQGSAAVKVHLINPVNFGPAQIHRFMAPPVPGLKTFKTSPSHSFYIEHPSGRKLVFDLGIRKDFHNYAKSIVDYLPTTNYDIQVSENVVDILRANNVKPESIEAVIWSHWHWDHIGDPSSFPHNVDLIVGPGFRDAMLPGYPANPNSPIQESDYANRKLREIAFESDLKIGQFPAFDYFGDGSFYLLDSPGHAIGHLCGLARTTTEQESSFVLLGGDICHYAGIFRPSRHLEVPKHISPHPCHAEGNLAFCPGTAFIELQKSRGRSSTDSLYDMTFGHDIPLAKNTATWLQELDADERVFVIIAHDSTVRDGVDHFPRALNDWKAKGWGHSLKWAFFRDLESLAEQFFAQRFHPATLRAYRPGVFAQITLAQSKTNTVMVGHLNHAGQSQQAKLQPDLDYDVLIIGAGQSGMYSLLRMRQLGLKTKVLEAGSGEGGTWFWNRYPGARFDSESYSYIFSFDQSLLDEWNWSEHFAGQEETLRYCQFFAKKFKLHEDMQFNTRVSSARWREDSSSWIITDEENKTYTSRYVISCMGILNQPTLPAIPGVNDFKGSAFHTARWPADASAINGKRVAIIGTGATGIQTIQEIKKTVGSLAVFQRTPNWTAPLRNTKISPQEMEEIRQNYPTIFKNCLDSYSCFIHQANPNSTFSVGDDEREAYWEELYSKSGFSKWLSNFYDINTDAAANKLFSDFIAKKIRERVDDPEVAEKLIPKNHGFGTRRVPLEGGYYEAFNQPNVKLVDINENPIKCIHEKGIRTEDEDFEFDVIVYATGFDAVTGSFSAVDIRGIGGKKLTDEWANGIQTYLGLTVHSFPNLWNIMGPHQMFGNIPRSIEYAVGWVADFIEYLVKHDIVVAEATEEGQRAWTQHVHDCATGMLALEVDGWMTGVNKNLAGKQKRSISSSSASCALDQSQYRQADSEKIMTEKVATENWLHYSESQPKRKRAELVCTACHSKKIKCDLQARKNDDKQECSHCSSSGRECQIRPSRREKKRKVNGDAVSTRDFQGGDDAPNGVDALLAADATYQALAEANLQTGPSDIGQDNHISPISLHSIRIRDFQNISSPQNSFQAFSSQAANRRLTNASQTETTPTQTNDVDSGFLQVYGPEHQFEADNQAFVAQLEHRYSSVLQADLEQIFTETYFKYSYPWCPVLDRQTLSSDIARSPLLANALALASSHIQPPLLPHNGPEVYYKRARTIFYDDEEADEMTALKALCLFYWWAPQSPSRVHRHSSWWWVSVVIRHAQQMNIHREPAIDDPIRSRVNLGLRRRIWWTVFARERLTSLCQSKPPIIDPDDCSIQQPTLADFPADAQSQHQGEIFIYWVRLSAIIGRIAKVLLKSSDKSAPLPNELREELVTWVHSLPPSLRLHIDTPRTEFYDRDTHQLHLFYLTTIIILHLKRSGGQLPQALPPAILAASCTARILKDILARGFSRFLMAITCWHAATAFIALLQACRIQHLNKSANEDLDILEIAAKELHKMWASANVVMQGFERLRKSDPTSTASQTYNQLDGMAINNTPDDVANHYSATDVTGISEDDDFDWMRFFPFVSKQTNGIAESLVTRKEQGTATKGFPSPNNEVFHDTLLAQYQDLFDPFTDYTLGLPDFTFHPC</sequence>
<organism evidence="1 2">
    <name type="scientific">Boeremia exigua</name>
    <dbReference type="NCBI Taxonomy" id="749465"/>
    <lineage>
        <taxon>Eukaryota</taxon>
        <taxon>Fungi</taxon>
        <taxon>Dikarya</taxon>
        <taxon>Ascomycota</taxon>
        <taxon>Pezizomycotina</taxon>
        <taxon>Dothideomycetes</taxon>
        <taxon>Pleosporomycetidae</taxon>
        <taxon>Pleosporales</taxon>
        <taxon>Pleosporineae</taxon>
        <taxon>Didymellaceae</taxon>
        <taxon>Boeremia</taxon>
    </lineage>
</organism>
<accession>A0ACC2IGS5</accession>
<dbReference type="EMBL" id="JAPHNI010000197">
    <property type="protein sequence ID" value="KAJ8114376.1"/>
    <property type="molecule type" value="Genomic_DNA"/>
</dbReference>
<reference evidence="1" key="1">
    <citation type="submission" date="2022-11" db="EMBL/GenBank/DDBJ databases">
        <title>Genome Sequence of Boeremia exigua.</title>
        <authorList>
            <person name="Buettner E."/>
        </authorList>
    </citation>
    <scope>NUCLEOTIDE SEQUENCE</scope>
    <source>
        <strain evidence="1">CU02</strain>
    </source>
</reference>
<evidence type="ECO:0000313" key="1">
    <source>
        <dbReference type="EMBL" id="KAJ8114376.1"/>
    </source>
</evidence>
<name>A0ACC2IGS5_9PLEO</name>
<evidence type="ECO:0000313" key="2">
    <source>
        <dbReference type="Proteomes" id="UP001153331"/>
    </source>
</evidence>
<dbReference type="Proteomes" id="UP001153331">
    <property type="component" value="Unassembled WGS sequence"/>
</dbReference>
<comment type="caution">
    <text evidence="1">The sequence shown here is derived from an EMBL/GenBank/DDBJ whole genome shotgun (WGS) entry which is preliminary data.</text>
</comment>
<gene>
    <name evidence="1" type="ORF">OPT61_g3730</name>
</gene>